<gene>
    <name evidence="2" type="primary">NUDT24</name>
    <name evidence="2" type="ORF">NPIL_388931</name>
</gene>
<sequence length="159" mass="18726">MRYASAVSVKLVSDKMTRYTNGPVTQICRNSSNALNWSNKLGILLRNFTLKSKIGPHDGDCKEFHVGNEQVGIIRADIWKELLHYSTIFQFDQAHNKVVLNPEWRTYEERSEKIDRLLRELRMKDIFSTLAGWRNEKKMLQHSFQRAEKSYREFKMVTA</sequence>
<comment type="caution">
    <text evidence="2">The sequence shown here is derived from an EMBL/GenBank/DDBJ whole genome shotgun (WGS) entry which is preliminary data.</text>
</comment>
<evidence type="ECO:0000313" key="3">
    <source>
        <dbReference type="Proteomes" id="UP000887013"/>
    </source>
</evidence>
<dbReference type="Gene3D" id="3.30.750.160">
    <property type="match status" value="1"/>
</dbReference>
<accession>A0A8X6MTT9</accession>
<protein>
    <submittedName>
        <fullName evidence="2">Nudix hydrolase 24, chloroplastic</fullName>
    </submittedName>
</protein>
<dbReference type="GO" id="GO:0016787">
    <property type="term" value="F:hydrolase activity"/>
    <property type="evidence" value="ECO:0007669"/>
    <property type="project" value="UniProtKB-KW"/>
</dbReference>
<dbReference type="AlphaFoldDB" id="A0A8X6MTT9"/>
<keyword evidence="3" id="KW-1185">Reference proteome</keyword>
<evidence type="ECO:0000313" key="2">
    <source>
        <dbReference type="EMBL" id="GFS77822.1"/>
    </source>
</evidence>
<name>A0A8X6MTT9_NEPPI</name>
<dbReference type="EMBL" id="BMAW01002276">
    <property type="protein sequence ID" value="GFS77822.1"/>
    <property type="molecule type" value="Genomic_DNA"/>
</dbReference>
<organism evidence="2 3">
    <name type="scientific">Nephila pilipes</name>
    <name type="common">Giant wood spider</name>
    <name type="synonym">Nephila maculata</name>
    <dbReference type="NCBI Taxonomy" id="299642"/>
    <lineage>
        <taxon>Eukaryota</taxon>
        <taxon>Metazoa</taxon>
        <taxon>Ecdysozoa</taxon>
        <taxon>Arthropoda</taxon>
        <taxon>Chelicerata</taxon>
        <taxon>Arachnida</taxon>
        <taxon>Araneae</taxon>
        <taxon>Araneomorphae</taxon>
        <taxon>Entelegynae</taxon>
        <taxon>Araneoidea</taxon>
        <taxon>Nephilidae</taxon>
        <taxon>Nephila</taxon>
    </lineage>
</organism>
<evidence type="ECO:0000259" key="1">
    <source>
        <dbReference type="Pfam" id="PF15916"/>
    </source>
</evidence>
<dbReference type="OrthoDB" id="10261522at2759"/>
<dbReference type="Pfam" id="PF15916">
    <property type="entry name" value="DUF4743"/>
    <property type="match status" value="1"/>
</dbReference>
<proteinExistence type="predicted"/>
<keyword evidence="2" id="KW-0378">Hydrolase</keyword>
<dbReference type="Proteomes" id="UP000887013">
    <property type="component" value="Unassembled WGS sequence"/>
</dbReference>
<dbReference type="InterPro" id="IPR031804">
    <property type="entry name" value="DUF4743"/>
</dbReference>
<reference evidence="2" key="1">
    <citation type="submission" date="2020-08" db="EMBL/GenBank/DDBJ databases">
        <title>Multicomponent nature underlies the extraordinary mechanical properties of spider dragline silk.</title>
        <authorList>
            <person name="Kono N."/>
            <person name="Nakamura H."/>
            <person name="Mori M."/>
            <person name="Yoshida Y."/>
            <person name="Ohtoshi R."/>
            <person name="Malay A.D."/>
            <person name="Moran D.A.P."/>
            <person name="Tomita M."/>
            <person name="Numata K."/>
            <person name="Arakawa K."/>
        </authorList>
    </citation>
    <scope>NUCLEOTIDE SEQUENCE</scope>
</reference>
<feature type="domain" description="DUF4743" evidence="1">
    <location>
        <begin position="55"/>
        <end position="146"/>
    </location>
</feature>